<comment type="catalytic activity">
    <reaction evidence="1">
        <text>ATP + protein L-histidine = ADP + protein N-phospho-L-histidine.</text>
        <dbReference type="EC" id="2.7.13.3"/>
    </reaction>
</comment>
<evidence type="ECO:0000256" key="4">
    <source>
        <dbReference type="ARBA" id="ARBA00022777"/>
    </source>
</evidence>
<dbReference type="InterPro" id="IPR036890">
    <property type="entry name" value="HATPase_C_sf"/>
</dbReference>
<name>A0ABV1G8Z2_9FIRM</name>
<gene>
    <name evidence="7" type="ORF">WMO66_11435</name>
</gene>
<keyword evidence="7" id="KW-0547">Nucleotide-binding</keyword>
<evidence type="ECO:0000256" key="5">
    <source>
        <dbReference type="ARBA" id="ARBA00023012"/>
    </source>
</evidence>
<protein>
    <recommendedName>
        <fullName evidence="2">histidine kinase</fullName>
        <ecNumber evidence="2">2.7.13.3</ecNumber>
    </recommendedName>
</protein>
<dbReference type="InterPro" id="IPR005467">
    <property type="entry name" value="His_kinase_dom"/>
</dbReference>
<dbReference type="InterPro" id="IPR004358">
    <property type="entry name" value="Sig_transdc_His_kin-like_C"/>
</dbReference>
<evidence type="ECO:0000256" key="3">
    <source>
        <dbReference type="ARBA" id="ARBA00022553"/>
    </source>
</evidence>
<evidence type="ECO:0000313" key="8">
    <source>
        <dbReference type="Proteomes" id="UP001491552"/>
    </source>
</evidence>
<dbReference type="InterPro" id="IPR003594">
    <property type="entry name" value="HATPase_dom"/>
</dbReference>
<keyword evidence="4" id="KW-0808">Transferase</keyword>
<comment type="caution">
    <text evidence="7">The sequence shown here is derived from an EMBL/GenBank/DDBJ whole genome shotgun (WGS) entry which is preliminary data.</text>
</comment>
<evidence type="ECO:0000256" key="2">
    <source>
        <dbReference type="ARBA" id="ARBA00012438"/>
    </source>
</evidence>
<organism evidence="7 8">
    <name type="scientific">Faecousia intestinalis</name>
    <dbReference type="NCBI Taxonomy" id="3133167"/>
    <lineage>
        <taxon>Bacteria</taxon>
        <taxon>Bacillati</taxon>
        <taxon>Bacillota</taxon>
        <taxon>Clostridia</taxon>
        <taxon>Eubacteriales</taxon>
        <taxon>Oscillospiraceae</taxon>
        <taxon>Faecousia</taxon>
    </lineage>
</organism>
<evidence type="ECO:0000313" key="7">
    <source>
        <dbReference type="EMBL" id="MEQ2511847.1"/>
    </source>
</evidence>
<evidence type="ECO:0000256" key="1">
    <source>
        <dbReference type="ARBA" id="ARBA00000085"/>
    </source>
</evidence>
<dbReference type="GO" id="GO:0005524">
    <property type="term" value="F:ATP binding"/>
    <property type="evidence" value="ECO:0007669"/>
    <property type="project" value="UniProtKB-KW"/>
</dbReference>
<dbReference type="Gene3D" id="3.30.565.10">
    <property type="entry name" value="Histidine kinase-like ATPase, C-terminal domain"/>
    <property type="match status" value="1"/>
</dbReference>
<dbReference type="Proteomes" id="UP001491552">
    <property type="component" value="Unassembled WGS sequence"/>
</dbReference>
<dbReference type="EC" id="2.7.13.3" evidence="2"/>
<keyword evidence="4" id="KW-0418">Kinase</keyword>
<dbReference type="PROSITE" id="PS50109">
    <property type="entry name" value="HIS_KIN"/>
    <property type="match status" value="1"/>
</dbReference>
<dbReference type="Pfam" id="PF02518">
    <property type="entry name" value="HATPase_c"/>
    <property type="match status" value="1"/>
</dbReference>
<keyword evidence="7" id="KW-0067">ATP-binding</keyword>
<keyword evidence="8" id="KW-1185">Reference proteome</keyword>
<proteinExistence type="predicted"/>
<evidence type="ECO:0000259" key="6">
    <source>
        <dbReference type="PROSITE" id="PS50109"/>
    </source>
</evidence>
<keyword evidence="3" id="KW-0597">Phosphoprotein</keyword>
<dbReference type="SUPFAM" id="SSF55874">
    <property type="entry name" value="ATPase domain of HSP90 chaperone/DNA topoisomerase II/histidine kinase"/>
    <property type="match status" value="1"/>
</dbReference>
<accession>A0ABV1G8Z2</accession>
<dbReference type="SMART" id="SM00387">
    <property type="entry name" value="HATPase_c"/>
    <property type="match status" value="1"/>
</dbReference>
<dbReference type="EMBL" id="JBBMFF010000247">
    <property type="protein sequence ID" value="MEQ2511847.1"/>
    <property type="molecule type" value="Genomic_DNA"/>
</dbReference>
<dbReference type="PRINTS" id="PR00344">
    <property type="entry name" value="BCTRLSENSOR"/>
</dbReference>
<feature type="domain" description="Histidine kinase" evidence="6">
    <location>
        <begin position="101"/>
        <end position="318"/>
    </location>
</feature>
<sequence length="358" mass="38551">MEEDDLLWVLGAFPQPVFLTDGETVQWRNAAASAVLDPGASLQPMLQGTAFGLWSRRGTLRLSLPFGGALCDFSVRVMQRGLLFLADAPHEPSAAAGAALKASAILRRPLQNVMTAARELFDRVEDLEEPAATAVSSELNRGLYQLLRLCGQLTTGGELLAGTCKPERHRVDLTALLDGIADDVAPLLERAGRRFVYRGLPAAVTADADAQLVERAVYNLLSNALAFTPAGGEICLSLERREQSLLIRVTDTGEGFPESVLGTLFDRYSLIPVGDPRWGTGYGLPMVREIARLHGGTLMAANVPTGGADVMFTLSLVRRPAAVRTAQQRFDYLSGYRHALVELSDSLSASLYDPATVS</sequence>
<dbReference type="RefSeq" id="WP_349136549.1">
    <property type="nucleotide sequence ID" value="NZ_JBBMFF010000247.1"/>
</dbReference>
<dbReference type="PANTHER" id="PTHR43547:SF2">
    <property type="entry name" value="HYBRID SIGNAL TRANSDUCTION HISTIDINE KINASE C"/>
    <property type="match status" value="1"/>
</dbReference>
<reference evidence="7 8" key="1">
    <citation type="submission" date="2024-03" db="EMBL/GenBank/DDBJ databases">
        <title>Human intestinal bacterial collection.</title>
        <authorList>
            <person name="Pauvert C."/>
            <person name="Hitch T.C.A."/>
            <person name="Clavel T."/>
        </authorList>
    </citation>
    <scope>NUCLEOTIDE SEQUENCE [LARGE SCALE GENOMIC DNA]</scope>
    <source>
        <strain evidence="7 8">CLA-AA-H192</strain>
    </source>
</reference>
<dbReference type="PANTHER" id="PTHR43547">
    <property type="entry name" value="TWO-COMPONENT HISTIDINE KINASE"/>
    <property type="match status" value="1"/>
</dbReference>
<keyword evidence="5" id="KW-0902">Two-component regulatory system</keyword>